<dbReference type="InterPro" id="IPR001932">
    <property type="entry name" value="PPM-type_phosphatase-like_dom"/>
</dbReference>
<keyword evidence="1" id="KW-0378">Hydrolase</keyword>
<dbReference type="SMART" id="SM00331">
    <property type="entry name" value="PP2C_SIG"/>
    <property type="match status" value="1"/>
</dbReference>
<dbReference type="InterPro" id="IPR052016">
    <property type="entry name" value="Bact_Sigma-Reg"/>
</dbReference>
<evidence type="ECO:0000313" key="5">
    <source>
        <dbReference type="Proteomes" id="UP000199705"/>
    </source>
</evidence>
<dbReference type="EMBL" id="FNCG01000006">
    <property type="protein sequence ID" value="SDG99542.1"/>
    <property type="molecule type" value="Genomic_DNA"/>
</dbReference>
<dbReference type="AlphaFoldDB" id="A0A1G7YSH9"/>
<evidence type="ECO:0000313" key="4">
    <source>
        <dbReference type="EMBL" id="SDG99542.1"/>
    </source>
</evidence>
<dbReference type="PROSITE" id="PS50110">
    <property type="entry name" value="RESPONSE_REGULATORY"/>
    <property type="match status" value="1"/>
</dbReference>
<proteinExistence type="predicted"/>
<keyword evidence="5" id="KW-1185">Reference proteome</keyword>
<dbReference type="Pfam" id="PF07228">
    <property type="entry name" value="SpoIIE"/>
    <property type="match status" value="1"/>
</dbReference>
<dbReference type="GO" id="GO:0016791">
    <property type="term" value="F:phosphatase activity"/>
    <property type="evidence" value="ECO:0007669"/>
    <property type="project" value="TreeGrafter"/>
</dbReference>
<sequence length="401" mass="45193">MPYSEKLTPELTNMPKRPKILLVDDSPLILMVIGQALEKEGFISRKAGNVKEAMTVLENEIPDLILSDYQMPGTDGFAFRQHLMTVPEYKNIPFMFLTSVTDHAHMIAGISLDAIDYIDKDTPIVVIISKINNFLNSIRERHEHTIRELSSAAIALNLYSVPQEIPRINGFEIDFWHKSFENYPGGDFIDVLTINNRYTFIILGDVMGKKWGAWFFSFGYLSYIRAAVRICVSEGDVSTKSIMQKINSVIYHDPVVSDVLSTLSLVRIDPENETLSYTGAGDLPLLYFSSRENKLNRINSSGLLLGISKEGGFDEHLFTMQPGDQLIMITDGLIDKETPAGKKTDLNSFIDEIEKYLGKTNSFATLKHDGFLNEKAREQIDDCSLIFIQKKQLNDITNTSA</sequence>
<accession>A0A1G7YSH9</accession>
<dbReference type="Proteomes" id="UP000199705">
    <property type="component" value="Unassembled WGS sequence"/>
</dbReference>
<reference evidence="5" key="1">
    <citation type="submission" date="2016-10" db="EMBL/GenBank/DDBJ databases">
        <authorList>
            <person name="Varghese N."/>
            <person name="Submissions S."/>
        </authorList>
    </citation>
    <scope>NUCLEOTIDE SEQUENCE [LARGE SCALE GENOMIC DNA]</scope>
    <source>
        <strain evidence="5">Gh-67</strain>
    </source>
</reference>
<dbReference type="InterPro" id="IPR036457">
    <property type="entry name" value="PPM-type-like_dom_sf"/>
</dbReference>
<dbReference type="PANTHER" id="PTHR43156:SF2">
    <property type="entry name" value="STAGE II SPORULATION PROTEIN E"/>
    <property type="match status" value="1"/>
</dbReference>
<dbReference type="RefSeq" id="WP_256337415.1">
    <property type="nucleotide sequence ID" value="NZ_FNCG01000006.1"/>
</dbReference>
<organism evidence="4 5">
    <name type="scientific">Mucilaginibacter gossypii</name>
    <dbReference type="NCBI Taxonomy" id="551996"/>
    <lineage>
        <taxon>Bacteria</taxon>
        <taxon>Pseudomonadati</taxon>
        <taxon>Bacteroidota</taxon>
        <taxon>Sphingobacteriia</taxon>
        <taxon>Sphingobacteriales</taxon>
        <taxon>Sphingobacteriaceae</taxon>
        <taxon>Mucilaginibacter</taxon>
    </lineage>
</organism>
<name>A0A1G7YSH9_9SPHI</name>
<dbReference type="SUPFAM" id="SSF52172">
    <property type="entry name" value="CheY-like"/>
    <property type="match status" value="1"/>
</dbReference>
<evidence type="ECO:0000256" key="2">
    <source>
        <dbReference type="PROSITE-ProRule" id="PRU00169"/>
    </source>
</evidence>
<dbReference type="InterPro" id="IPR001789">
    <property type="entry name" value="Sig_transdc_resp-reg_receiver"/>
</dbReference>
<dbReference type="Gene3D" id="3.40.50.2300">
    <property type="match status" value="1"/>
</dbReference>
<dbReference type="GO" id="GO:0000160">
    <property type="term" value="P:phosphorelay signal transduction system"/>
    <property type="evidence" value="ECO:0007669"/>
    <property type="project" value="InterPro"/>
</dbReference>
<protein>
    <submittedName>
        <fullName evidence="4">Sigma-B regulation protein RsbU (Phosphoserine phosphatase)</fullName>
    </submittedName>
</protein>
<evidence type="ECO:0000256" key="1">
    <source>
        <dbReference type="ARBA" id="ARBA00022801"/>
    </source>
</evidence>
<feature type="modified residue" description="4-aspartylphosphate" evidence="2">
    <location>
        <position position="68"/>
    </location>
</feature>
<dbReference type="Gene3D" id="3.60.40.10">
    <property type="entry name" value="PPM-type phosphatase domain"/>
    <property type="match status" value="1"/>
</dbReference>
<dbReference type="STRING" id="551996.SAMN05192573_10640"/>
<gene>
    <name evidence="4" type="ORF">SAMN05192573_10640</name>
</gene>
<keyword evidence="2" id="KW-0597">Phosphoprotein</keyword>
<dbReference type="SMART" id="SM00448">
    <property type="entry name" value="REC"/>
    <property type="match status" value="1"/>
</dbReference>
<feature type="domain" description="Response regulatory" evidence="3">
    <location>
        <begin position="19"/>
        <end position="135"/>
    </location>
</feature>
<evidence type="ECO:0000259" key="3">
    <source>
        <dbReference type="PROSITE" id="PS50110"/>
    </source>
</evidence>
<dbReference type="PANTHER" id="PTHR43156">
    <property type="entry name" value="STAGE II SPORULATION PROTEIN E-RELATED"/>
    <property type="match status" value="1"/>
</dbReference>
<dbReference type="SUPFAM" id="SSF81606">
    <property type="entry name" value="PP2C-like"/>
    <property type="match status" value="1"/>
</dbReference>
<dbReference type="InterPro" id="IPR011006">
    <property type="entry name" value="CheY-like_superfamily"/>
</dbReference>
<dbReference type="Pfam" id="PF00072">
    <property type="entry name" value="Response_reg"/>
    <property type="match status" value="1"/>
</dbReference>